<sequence length="197" mass="23134">MNLEQENIPEELIEKAKNGDQEAITFIIERYQNVISMSASHYYMVGAEKQDLLQEGMLGLLKALKAYDKERSSFRTFAILCIRRQLISAIKASNTKKNLVFHHAVIKNPLLGEEELMGKSSYDPEELYLSKEKIQEYYQYIQESFSAFEKEIFHYMIQGYSYREIGMILSKNSKSIDNAFQRIKKKSEVWLQKYNLE</sequence>
<dbReference type="InterPro" id="IPR013325">
    <property type="entry name" value="RNA_pol_sigma_r2"/>
</dbReference>
<organism evidence="8 9">
    <name type="scientific">Fusobacterium necrophorum subsp. funduliforme</name>
    <dbReference type="NCBI Taxonomy" id="143387"/>
    <lineage>
        <taxon>Bacteria</taxon>
        <taxon>Fusobacteriati</taxon>
        <taxon>Fusobacteriota</taxon>
        <taxon>Fusobacteriia</taxon>
        <taxon>Fusobacteriales</taxon>
        <taxon>Fusobacteriaceae</taxon>
        <taxon>Fusobacterium</taxon>
    </lineage>
</organism>
<dbReference type="InterPro" id="IPR016032">
    <property type="entry name" value="Sig_transdc_resp-reg_C-effctor"/>
</dbReference>
<dbReference type="GO" id="GO:0003677">
    <property type="term" value="F:DNA binding"/>
    <property type="evidence" value="ECO:0007669"/>
    <property type="project" value="UniProtKB-KW"/>
</dbReference>
<keyword evidence="6" id="KW-0804">Transcription</keyword>
<dbReference type="Gene3D" id="1.20.120.1810">
    <property type="match status" value="1"/>
</dbReference>
<dbReference type="Pfam" id="PF04542">
    <property type="entry name" value="Sigma70_r2"/>
    <property type="match status" value="1"/>
</dbReference>
<dbReference type="PANTHER" id="PTHR30385:SF1">
    <property type="entry name" value="RNA POLYMERASE SIGMA-H FACTOR"/>
    <property type="match status" value="1"/>
</dbReference>
<protein>
    <recommendedName>
        <fullName evidence="2">RNA polymerase sigma factor SigS</fullName>
    </recommendedName>
</protein>
<evidence type="ECO:0000313" key="9">
    <source>
        <dbReference type="Proteomes" id="UP000075816"/>
    </source>
</evidence>
<keyword evidence="5" id="KW-0238">DNA-binding</keyword>
<dbReference type="GeneID" id="75074657"/>
<accession>A0A170MX68</accession>
<evidence type="ECO:0000256" key="1">
    <source>
        <dbReference type="ARBA" id="ARBA00007788"/>
    </source>
</evidence>
<dbReference type="PIRSF" id="PIRSF002939">
    <property type="entry name" value="RNA_polymerase_sigma-H_factor"/>
    <property type="match status" value="1"/>
</dbReference>
<dbReference type="InterPro" id="IPR016371">
    <property type="entry name" value="RNA_pol_sigma-H_factor"/>
</dbReference>
<keyword evidence="4" id="KW-0731">Sigma factor</keyword>
<dbReference type="RefSeq" id="WP_005956676.1">
    <property type="nucleotide sequence ID" value="NZ_CAXOUE010000012.1"/>
</dbReference>
<evidence type="ECO:0000313" key="8">
    <source>
        <dbReference type="EMBL" id="KYL05006.1"/>
    </source>
</evidence>
<comment type="function">
    <text evidence="7">Sigma factors are initiation factors that promote the attachment of RNA polymerase to specific initiation sites and are then released. Sigma-S contributes to the protection against external stress, thus playing a role in cellular fitness and survival.</text>
</comment>
<dbReference type="SUPFAM" id="SSF88946">
    <property type="entry name" value="Sigma2 domain of RNA polymerase sigma factors"/>
    <property type="match status" value="1"/>
</dbReference>
<name>A0A170MX68_9FUSO</name>
<dbReference type="InterPro" id="IPR000943">
    <property type="entry name" value="RNA_pol_sigma70"/>
</dbReference>
<dbReference type="InterPro" id="IPR007627">
    <property type="entry name" value="RNA_pol_sigma70_r2"/>
</dbReference>
<reference evidence="8 9" key="1">
    <citation type="submission" date="2016-03" db="EMBL/GenBank/DDBJ databases">
        <title>Comparative genomics of human isolates of Fusobacterium necrophorum.</title>
        <authorList>
            <person name="Jensen A."/>
            <person name="Bank S."/>
            <person name="Andersen P.S."/>
            <person name="Kristensen L.H."/>
            <person name="Prag J."/>
        </authorList>
    </citation>
    <scope>NUCLEOTIDE SEQUENCE [LARGE SCALE GENOMIC DNA]</scope>
    <source>
        <strain evidence="8 9">LS_1264</strain>
    </source>
</reference>
<evidence type="ECO:0000256" key="5">
    <source>
        <dbReference type="ARBA" id="ARBA00023125"/>
    </source>
</evidence>
<dbReference type="EMBL" id="LVEA01000024">
    <property type="protein sequence ID" value="KYL05006.1"/>
    <property type="molecule type" value="Genomic_DNA"/>
</dbReference>
<evidence type="ECO:0000256" key="6">
    <source>
        <dbReference type="ARBA" id="ARBA00023163"/>
    </source>
</evidence>
<dbReference type="GO" id="GO:0016987">
    <property type="term" value="F:sigma factor activity"/>
    <property type="evidence" value="ECO:0007669"/>
    <property type="project" value="UniProtKB-KW"/>
</dbReference>
<dbReference type="SUPFAM" id="SSF46894">
    <property type="entry name" value="C-terminal effector domain of the bipartite response regulators"/>
    <property type="match status" value="1"/>
</dbReference>
<comment type="caution">
    <text evidence="8">The sequence shown here is derived from an EMBL/GenBank/DDBJ whole genome shotgun (WGS) entry which is preliminary data.</text>
</comment>
<dbReference type="KEGG" id="fnf:BSQ88_00330"/>
<dbReference type="NCBIfam" id="TIGR02937">
    <property type="entry name" value="sigma70-ECF"/>
    <property type="match status" value="1"/>
</dbReference>
<gene>
    <name evidence="8" type="ORF">A2J07_09375</name>
</gene>
<dbReference type="eggNOG" id="COG1595">
    <property type="taxonomic scope" value="Bacteria"/>
</dbReference>
<dbReference type="PROSITE" id="PS00715">
    <property type="entry name" value="SIGMA70_1"/>
    <property type="match status" value="1"/>
</dbReference>
<dbReference type="GO" id="GO:0006352">
    <property type="term" value="P:DNA-templated transcription initiation"/>
    <property type="evidence" value="ECO:0007669"/>
    <property type="project" value="InterPro"/>
</dbReference>
<dbReference type="InterPro" id="IPR014284">
    <property type="entry name" value="RNA_pol_sigma-70_dom"/>
</dbReference>
<keyword evidence="3" id="KW-0805">Transcription regulation</keyword>
<dbReference type="AlphaFoldDB" id="A0A170MX68"/>
<dbReference type="PANTHER" id="PTHR30385">
    <property type="entry name" value="SIGMA FACTOR F FLAGELLAR"/>
    <property type="match status" value="1"/>
</dbReference>
<evidence type="ECO:0000256" key="7">
    <source>
        <dbReference type="ARBA" id="ARBA00024701"/>
    </source>
</evidence>
<evidence type="ECO:0000256" key="3">
    <source>
        <dbReference type="ARBA" id="ARBA00023015"/>
    </source>
</evidence>
<evidence type="ECO:0000256" key="2">
    <source>
        <dbReference type="ARBA" id="ARBA00021245"/>
    </source>
</evidence>
<dbReference type="Proteomes" id="UP000075816">
    <property type="component" value="Unassembled WGS sequence"/>
</dbReference>
<comment type="similarity">
    <text evidence="1">Belongs to the sigma-70 factor family.</text>
</comment>
<proteinExistence type="inferred from homology"/>
<evidence type="ECO:0000256" key="4">
    <source>
        <dbReference type="ARBA" id="ARBA00023082"/>
    </source>
</evidence>